<sequence>MKYVVFYKPDGAYIGYLPTITVKSSYDGLDFLVLRTLPTEISNTPADKLIYIDVVNKKVILVNKPPEDPKPATAEEEIEQLKRSVAELTAMLISQQNKRN</sequence>
<reference evidence="1 2" key="1">
    <citation type="submission" date="2020-09" db="EMBL/GenBank/DDBJ databases">
        <title>Paenibacillus sp. CAU 1523 isolated from sand of Haeundae Beach.</title>
        <authorList>
            <person name="Kim W."/>
        </authorList>
    </citation>
    <scope>NUCLEOTIDE SEQUENCE [LARGE SCALE GENOMIC DNA]</scope>
    <source>
        <strain evidence="1 2">CAU 1523</strain>
    </source>
</reference>
<dbReference type="EMBL" id="JACYTN010000017">
    <property type="protein sequence ID" value="MBD8499976.1"/>
    <property type="molecule type" value="Genomic_DNA"/>
</dbReference>
<dbReference type="RefSeq" id="WP_192026298.1">
    <property type="nucleotide sequence ID" value="NZ_JACYTN010000017.1"/>
</dbReference>
<organism evidence="1 2">
    <name type="scientific">Paenibacillus arenosi</name>
    <dbReference type="NCBI Taxonomy" id="2774142"/>
    <lineage>
        <taxon>Bacteria</taxon>
        <taxon>Bacillati</taxon>
        <taxon>Bacillota</taxon>
        <taxon>Bacilli</taxon>
        <taxon>Bacillales</taxon>
        <taxon>Paenibacillaceae</taxon>
        <taxon>Paenibacillus</taxon>
    </lineage>
</organism>
<accession>A0ABR9B1G8</accession>
<name>A0ABR9B1G8_9BACL</name>
<proteinExistence type="predicted"/>
<gene>
    <name evidence="1" type="ORF">IFO66_16900</name>
</gene>
<evidence type="ECO:0008006" key="3">
    <source>
        <dbReference type="Google" id="ProtNLM"/>
    </source>
</evidence>
<protein>
    <recommendedName>
        <fullName evidence="3">DUF3006 domain-containing protein</fullName>
    </recommendedName>
</protein>
<evidence type="ECO:0000313" key="2">
    <source>
        <dbReference type="Proteomes" id="UP000634529"/>
    </source>
</evidence>
<comment type="caution">
    <text evidence="1">The sequence shown here is derived from an EMBL/GenBank/DDBJ whole genome shotgun (WGS) entry which is preliminary data.</text>
</comment>
<dbReference type="Proteomes" id="UP000634529">
    <property type="component" value="Unassembled WGS sequence"/>
</dbReference>
<evidence type="ECO:0000313" key="1">
    <source>
        <dbReference type="EMBL" id="MBD8499976.1"/>
    </source>
</evidence>
<keyword evidence="2" id="KW-1185">Reference proteome</keyword>